<comment type="caution">
    <text evidence="3">The sequence shown here is derived from an EMBL/GenBank/DDBJ whole genome shotgun (WGS) entry which is preliminary data.</text>
</comment>
<sequence>MKKKHKYTREESTLLQEIIRTYRYPDGTLNGIAVFISTLALVLLLIFGHFTINGIKQLAGLNKVSASELTLSEIEDYITESYLDSISDYTNGRISKEAAKQRILKHISETINSSDAFTIEQKQLLQEEITKYLDTIDIDQYLQDSEIINNINKKFEKYEADNSATLELLKKSLLLEINSNKTYTDKELAVLKDLLDKLSKLELSHFNTLNQYIEEANKKIDNNYDSFITKIYKGIPIWSSKDTYKKNDYVFYNDTLYKNISGAFTNKTPAKDKDNWAEASITSVISNNYKELSDKIDELDKKSSSKIDDLDNKTNTKIDDLDNKTNTNLVDLHAKLINIINNNKALIDEECKLLLQLINENATTSGEEIEKLKERINALEDKSQATEKPSYTPGLNKNAEFDFAYKNGVYGYWINEVFYPF</sequence>
<name>A0A927U8M0_9FIRM</name>
<evidence type="ECO:0000313" key="4">
    <source>
        <dbReference type="Proteomes" id="UP000766246"/>
    </source>
</evidence>
<protein>
    <submittedName>
        <fullName evidence="3">Uncharacterized protein</fullName>
    </submittedName>
</protein>
<evidence type="ECO:0000313" key="3">
    <source>
        <dbReference type="EMBL" id="MBE5920366.1"/>
    </source>
</evidence>
<dbReference type="EMBL" id="SVER01000031">
    <property type="protein sequence ID" value="MBE5920366.1"/>
    <property type="molecule type" value="Genomic_DNA"/>
</dbReference>
<keyword evidence="2" id="KW-0812">Transmembrane</keyword>
<feature type="transmembrane region" description="Helical" evidence="2">
    <location>
        <begin position="29"/>
        <end position="52"/>
    </location>
</feature>
<proteinExistence type="predicted"/>
<feature type="coiled-coil region" evidence="1">
    <location>
        <begin position="355"/>
        <end position="389"/>
    </location>
</feature>
<dbReference type="Proteomes" id="UP000766246">
    <property type="component" value="Unassembled WGS sequence"/>
</dbReference>
<keyword evidence="2" id="KW-0472">Membrane</keyword>
<keyword evidence="1" id="KW-0175">Coiled coil</keyword>
<gene>
    <name evidence="3" type="ORF">E7272_11070</name>
</gene>
<dbReference type="AlphaFoldDB" id="A0A927U8M0"/>
<accession>A0A927U8M0</accession>
<evidence type="ECO:0000256" key="1">
    <source>
        <dbReference type="SAM" id="Coils"/>
    </source>
</evidence>
<reference evidence="3" key="1">
    <citation type="submission" date="2019-04" db="EMBL/GenBank/DDBJ databases">
        <title>Evolution of Biomass-Degrading Anaerobic Consortia Revealed by Metagenomics.</title>
        <authorList>
            <person name="Peng X."/>
        </authorList>
    </citation>
    <scope>NUCLEOTIDE SEQUENCE</scope>
    <source>
        <strain evidence="3">SIG311</strain>
    </source>
</reference>
<keyword evidence="2" id="KW-1133">Transmembrane helix</keyword>
<evidence type="ECO:0000256" key="2">
    <source>
        <dbReference type="SAM" id="Phobius"/>
    </source>
</evidence>
<organism evidence="3 4">
    <name type="scientific">Pseudobutyrivibrio ruminis</name>
    <dbReference type="NCBI Taxonomy" id="46206"/>
    <lineage>
        <taxon>Bacteria</taxon>
        <taxon>Bacillati</taxon>
        <taxon>Bacillota</taxon>
        <taxon>Clostridia</taxon>
        <taxon>Lachnospirales</taxon>
        <taxon>Lachnospiraceae</taxon>
        <taxon>Pseudobutyrivibrio</taxon>
    </lineage>
</organism>